<dbReference type="EMBL" id="JAGGJA010000014">
    <property type="protein sequence ID" value="MCW9708519.1"/>
    <property type="molecule type" value="Genomic_DNA"/>
</dbReference>
<dbReference type="PANTHER" id="PTHR44068:SF1">
    <property type="entry name" value="HYPOTHETICAL LOC100005854"/>
    <property type="match status" value="1"/>
</dbReference>
<dbReference type="InterPro" id="IPR013216">
    <property type="entry name" value="Methyltransf_11"/>
</dbReference>
<keyword evidence="4" id="KW-0489">Methyltransferase</keyword>
<keyword evidence="1" id="KW-0808">Transferase</keyword>
<dbReference type="PANTHER" id="PTHR44068">
    <property type="entry name" value="ZGC:194242"/>
    <property type="match status" value="1"/>
</dbReference>
<dbReference type="GO" id="GO:0008168">
    <property type="term" value="F:methyltransferase activity"/>
    <property type="evidence" value="ECO:0007669"/>
    <property type="project" value="UniProtKB-KW"/>
</dbReference>
<evidence type="ECO:0000256" key="1">
    <source>
        <dbReference type="ARBA" id="ARBA00022679"/>
    </source>
</evidence>
<sequence length="221" mass="24869">MNELSESEIKQLASQLRTPEGSAGIDVGHKMHETNINMTMTAVKALNLSDGDAILEIGHGNAAHLTRILNQAKNIHYAGLDISQTMQEEAQRINADLVGDGKASFHLYDGQQMPFEDNQFDKIMTTNTIYFWDRPVGLLNEAHRVIKPNGLFSICFAEKSFMKELPFAQYNFQLYSTEDVHDIVKQTSFEAVDTDTEVEQVKSKDGLNVDRLFTVVTLKKE</sequence>
<dbReference type="SUPFAM" id="SSF53335">
    <property type="entry name" value="S-adenosyl-L-methionine-dependent methyltransferases"/>
    <property type="match status" value="1"/>
</dbReference>
<proteinExistence type="predicted"/>
<protein>
    <submittedName>
        <fullName evidence="4">Class I SAM-dependent methyltransferase</fullName>
    </submittedName>
</protein>
<comment type="caution">
    <text evidence="4">The sequence shown here is derived from an EMBL/GenBank/DDBJ whole genome shotgun (WGS) entry which is preliminary data.</text>
</comment>
<keyword evidence="5" id="KW-1185">Reference proteome</keyword>
<evidence type="ECO:0000313" key="4">
    <source>
        <dbReference type="EMBL" id="MCW9708519.1"/>
    </source>
</evidence>
<gene>
    <name evidence="4" type="ORF">J6I44_16775</name>
</gene>
<feature type="domain" description="Methyltransferase type 11" evidence="3">
    <location>
        <begin position="55"/>
        <end position="153"/>
    </location>
</feature>
<dbReference type="Proteomes" id="UP001207918">
    <property type="component" value="Unassembled WGS sequence"/>
</dbReference>
<dbReference type="Pfam" id="PF08241">
    <property type="entry name" value="Methyltransf_11"/>
    <property type="match status" value="1"/>
</dbReference>
<reference evidence="4 5" key="1">
    <citation type="submission" date="2021-03" db="EMBL/GenBank/DDBJ databases">
        <title>Aliifodinibius sp. nov., a new bacterium isolated from saline soil.</title>
        <authorList>
            <person name="Galisteo C."/>
            <person name="De La Haba R."/>
            <person name="Sanchez-Porro C."/>
            <person name="Ventosa A."/>
        </authorList>
    </citation>
    <scope>NUCLEOTIDE SEQUENCE [LARGE SCALE GENOMIC DNA]</scope>
    <source>
        <strain evidence="4 5">1BSP15-2V2</strain>
    </source>
</reference>
<evidence type="ECO:0000259" key="3">
    <source>
        <dbReference type="Pfam" id="PF08241"/>
    </source>
</evidence>
<accession>A0ABT3PRM3</accession>
<dbReference type="CDD" id="cd02440">
    <property type="entry name" value="AdoMet_MTases"/>
    <property type="match status" value="1"/>
</dbReference>
<feature type="region of interest" description="Disordered" evidence="2">
    <location>
        <begin position="1"/>
        <end position="26"/>
    </location>
</feature>
<evidence type="ECO:0000256" key="2">
    <source>
        <dbReference type="SAM" id="MobiDB-lite"/>
    </source>
</evidence>
<organism evidence="4 5">
    <name type="scientific">Fodinibius salsisoli</name>
    <dbReference type="NCBI Taxonomy" id="2820877"/>
    <lineage>
        <taxon>Bacteria</taxon>
        <taxon>Pseudomonadati</taxon>
        <taxon>Balneolota</taxon>
        <taxon>Balneolia</taxon>
        <taxon>Balneolales</taxon>
        <taxon>Balneolaceae</taxon>
        <taxon>Fodinibius</taxon>
    </lineage>
</organism>
<dbReference type="InterPro" id="IPR029063">
    <property type="entry name" value="SAM-dependent_MTases_sf"/>
</dbReference>
<dbReference type="Gene3D" id="3.40.50.150">
    <property type="entry name" value="Vaccinia Virus protein VP39"/>
    <property type="match status" value="1"/>
</dbReference>
<dbReference type="RefSeq" id="WP_265767303.1">
    <property type="nucleotide sequence ID" value="NZ_JAGGJA010000014.1"/>
</dbReference>
<evidence type="ECO:0000313" key="5">
    <source>
        <dbReference type="Proteomes" id="UP001207918"/>
    </source>
</evidence>
<dbReference type="InterPro" id="IPR050447">
    <property type="entry name" value="Erg6_SMT_methyltransf"/>
</dbReference>
<name>A0ABT3PRM3_9BACT</name>
<dbReference type="GO" id="GO:0032259">
    <property type="term" value="P:methylation"/>
    <property type="evidence" value="ECO:0007669"/>
    <property type="project" value="UniProtKB-KW"/>
</dbReference>